<gene>
    <name evidence="6" type="ORF">SMALB_0361</name>
</gene>
<keyword evidence="2" id="KW-0238">DNA-binding</keyword>
<dbReference type="PANTHER" id="PTHR30136:SF39">
    <property type="entry name" value="TRANSCRIPTIONAL REGULATORY PROTEIN"/>
    <property type="match status" value="1"/>
</dbReference>
<dbReference type="InterPro" id="IPR050707">
    <property type="entry name" value="HTH_MetabolicPath_Reg"/>
</dbReference>
<evidence type="ECO:0000313" key="7">
    <source>
        <dbReference type="Proteomes" id="UP000536624"/>
    </source>
</evidence>
<dbReference type="Gene3D" id="3.30.450.40">
    <property type="match status" value="1"/>
</dbReference>
<comment type="caution">
    <text evidence="6">The sequence shown here is derived from an EMBL/GenBank/DDBJ whole genome shotgun (WGS) entry which is preliminary data.</text>
</comment>
<dbReference type="InterPro" id="IPR005471">
    <property type="entry name" value="Tscrpt_reg_IclR_N"/>
</dbReference>
<dbReference type="Proteomes" id="UP000536624">
    <property type="component" value="Unassembled WGS sequence"/>
</dbReference>
<evidence type="ECO:0000259" key="5">
    <source>
        <dbReference type="PROSITE" id="PS51078"/>
    </source>
</evidence>
<dbReference type="PROSITE" id="PS51078">
    <property type="entry name" value="ICLR_ED"/>
    <property type="match status" value="1"/>
</dbReference>
<dbReference type="InterPro" id="IPR036390">
    <property type="entry name" value="WH_DNA-bd_sf"/>
</dbReference>
<evidence type="ECO:0000256" key="2">
    <source>
        <dbReference type="ARBA" id="ARBA00023125"/>
    </source>
</evidence>
<name>A0A7X5WWT6_STRMQ</name>
<evidence type="ECO:0000256" key="1">
    <source>
        <dbReference type="ARBA" id="ARBA00023015"/>
    </source>
</evidence>
<sequence length="263" mass="28393">MSAVRLEEGTVPGNDSGGVRSVQRAVDLLALYDADHPSRTVRELTDATGLAKSTVVRLVHTLEQSGLLWSRGDGRTVPGPSLLRWADLARFTWQLPEEALVRMKELSEASGGEAVHLYVRQQHARICIARHEGSRTLRHVVRVGEEMPLWSGAASHILLSRAERPDIDAIAAQAPHPDWAERLWERTRRAAVQGWSASHGEREAGVSGVAAPVFDRDGRLVAAIALGGPTTRFTDEAVAAFAAALVATARDLTALDCIGGPTR</sequence>
<evidence type="ECO:0000259" key="4">
    <source>
        <dbReference type="PROSITE" id="PS51077"/>
    </source>
</evidence>
<evidence type="ECO:0000256" key="3">
    <source>
        <dbReference type="ARBA" id="ARBA00023163"/>
    </source>
</evidence>
<dbReference type="PROSITE" id="PS51077">
    <property type="entry name" value="HTH_ICLR"/>
    <property type="match status" value="1"/>
</dbReference>
<dbReference type="SMART" id="SM00346">
    <property type="entry name" value="HTH_ICLR"/>
    <property type="match status" value="1"/>
</dbReference>
<feature type="domain" description="HTH iclR-type" evidence="4">
    <location>
        <begin position="19"/>
        <end position="80"/>
    </location>
</feature>
<dbReference type="PANTHER" id="PTHR30136">
    <property type="entry name" value="HELIX-TURN-HELIX TRANSCRIPTIONAL REGULATOR, ICLR FAMILY"/>
    <property type="match status" value="1"/>
</dbReference>
<dbReference type="SUPFAM" id="SSF46785">
    <property type="entry name" value="Winged helix' DNA-binding domain"/>
    <property type="match status" value="1"/>
</dbReference>
<dbReference type="Gene3D" id="1.10.10.10">
    <property type="entry name" value="Winged helix-like DNA-binding domain superfamily/Winged helix DNA-binding domain"/>
    <property type="match status" value="1"/>
</dbReference>
<keyword evidence="1" id="KW-0805">Transcription regulation</keyword>
<dbReference type="Pfam" id="PF09339">
    <property type="entry name" value="HTH_IclR"/>
    <property type="match status" value="1"/>
</dbReference>
<dbReference type="EMBL" id="JAALLH010000001">
    <property type="protein sequence ID" value="NIY62448.1"/>
    <property type="molecule type" value="Genomic_DNA"/>
</dbReference>
<feature type="domain" description="IclR-ED" evidence="5">
    <location>
        <begin position="81"/>
        <end position="258"/>
    </location>
</feature>
<protein>
    <submittedName>
        <fullName evidence="6">Transcriptional regulator, IclR family</fullName>
    </submittedName>
</protein>
<evidence type="ECO:0000313" key="6">
    <source>
        <dbReference type="EMBL" id="NIY62448.1"/>
    </source>
</evidence>
<dbReference type="GO" id="GO:0003700">
    <property type="term" value="F:DNA-binding transcription factor activity"/>
    <property type="evidence" value="ECO:0007669"/>
    <property type="project" value="TreeGrafter"/>
</dbReference>
<keyword evidence="3" id="KW-0804">Transcription</keyword>
<proteinExistence type="predicted"/>
<dbReference type="SUPFAM" id="SSF55781">
    <property type="entry name" value="GAF domain-like"/>
    <property type="match status" value="1"/>
</dbReference>
<dbReference type="GO" id="GO:0045892">
    <property type="term" value="P:negative regulation of DNA-templated transcription"/>
    <property type="evidence" value="ECO:0007669"/>
    <property type="project" value="TreeGrafter"/>
</dbReference>
<dbReference type="InterPro" id="IPR036388">
    <property type="entry name" value="WH-like_DNA-bd_sf"/>
</dbReference>
<dbReference type="InterPro" id="IPR014757">
    <property type="entry name" value="Tscrpt_reg_IclR_C"/>
</dbReference>
<dbReference type="AlphaFoldDB" id="A0A7X5WWT6"/>
<dbReference type="Pfam" id="PF01614">
    <property type="entry name" value="IclR_C"/>
    <property type="match status" value="1"/>
</dbReference>
<reference evidence="6 7" key="1">
    <citation type="submission" date="2020-02" db="EMBL/GenBank/DDBJ databases">
        <title>Streptomyces malaysiensis DSM14702 (JHCC583434, PFL_A843) Genome sequencing and assembly.</title>
        <authorList>
            <person name="Samborskyy M."/>
        </authorList>
    </citation>
    <scope>NUCLEOTIDE SEQUENCE [LARGE SCALE GENOMIC DNA]</scope>
    <source>
        <strain evidence="6 7">DSM 14702</strain>
    </source>
</reference>
<accession>A0A7X5WWT6</accession>
<organism evidence="6 7">
    <name type="scientific">Streptomyces malaysiensis</name>
    <dbReference type="NCBI Taxonomy" id="92644"/>
    <lineage>
        <taxon>Bacteria</taxon>
        <taxon>Bacillati</taxon>
        <taxon>Actinomycetota</taxon>
        <taxon>Actinomycetes</taxon>
        <taxon>Kitasatosporales</taxon>
        <taxon>Streptomycetaceae</taxon>
        <taxon>Streptomyces</taxon>
        <taxon>Streptomyces violaceusniger group</taxon>
    </lineage>
</organism>
<dbReference type="InterPro" id="IPR029016">
    <property type="entry name" value="GAF-like_dom_sf"/>
</dbReference>
<dbReference type="GO" id="GO:0003677">
    <property type="term" value="F:DNA binding"/>
    <property type="evidence" value="ECO:0007669"/>
    <property type="project" value="UniProtKB-KW"/>
</dbReference>